<dbReference type="Proteomes" id="UP000198287">
    <property type="component" value="Unassembled WGS sequence"/>
</dbReference>
<evidence type="ECO:0000313" key="2">
    <source>
        <dbReference type="EMBL" id="OXA59135.1"/>
    </source>
</evidence>
<reference evidence="2 3" key="1">
    <citation type="submission" date="2015-12" db="EMBL/GenBank/DDBJ databases">
        <title>The genome of Folsomia candida.</title>
        <authorList>
            <person name="Faddeeva A."/>
            <person name="Derks M.F."/>
            <person name="Anvar Y."/>
            <person name="Smit S."/>
            <person name="Van Straalen N."/>
            <person name="Roelofs D."/>
        </authorList>
    </citation>
    <scope>NUCLEOTIDE SEQUENCE [LARGE SCALE GENOMIC DNA]</scope>
    <source>
        <strain evidence="2 3">VU population</strain>
        <tissue evidence="2">Whole body</tissue>
    </source>
</reference>
<dbReference type="STRING" id="158441.A0A226EN93"/>
<name>A0A226EN93_FOLCA</name>
<keyword evidence="3" id="KW-1185">Reference proteome</keyword>
<dbReference type="AlphaFoldDB" id="A0A226EN93"/>
<dbReference type="GO" id="GO:0000124">
    <property type="term" value="C:SAGA complex"/>
    <property type="evidence" value="ECO:0007669"/>
    <property type="project" value="InterPro"/>
</dbReference>
<protein>
    <submittedName>
        <fullName evidence="2">STAGA complex 65 subunit gamma</fullName>
    </submittedName>
</protein>
<dbReference type="InterPro" id="IPR039460">
    <property type="entry name" value="SUPT7L/Spt7"/>
</dbReference>
<feature type="region of interest" description="Disordered" evidence="1">
    <location>
        <begin position="95"/>
        <end position="144"/>
    </location>
</feature>
<feature type="compositionally biased region" description="Basic residues" evidence="1">
    <location>
        <begin position="327"/>
        <end position="349"/>
    </location>
</feature>
<organism evidence="2 3">
    <name type="scientific">Folsomia candida</name>
    <name type="common">Springtail</name>
    <dbReference type="NCBI Taxonomy" id="158441"/>
    <lineage>
        <taxon>Eukaryota</taxon>
        <taxon>Metazoa</taxon>
        <taxon>Ecdysozoa</taxon>
        <taxon>Arthropoda</taxon>
        <taxon>Hexapoda</taxon>
        <taxon>Collembola</taxon>
        <taxon>Entomobryomorpha</taxon>
        <taxon>Isotomoidea</taxon>
        <taxon>Isotomidae</taxon>
        <taxon>Proisotominae</taxon>
        <taxon>Folsomia</taxon>
    </lineage>
</organism>
<feature type="compositionally biased region" description="Low complexity" evidence="1">
    <location>
        <begin position="118"/>
        <end position="127"/>
    </location>
</feature>
<feature type="region of interest" description="Disordered" evidence="1">
    <location>
        <begin position="325"/>
        <end position="349"/>
    </location>
</feature>
<accession>A0A226EN93</accession>
<dbReference type="PANTHER" id="PTHR28598">
    <property type="entry name" value="STAGA COMPLEX 65 SUBUNIT GAMMA"/>
    <property type="match status" value="1"/>
</dbReference>
<proteinExistence type="predicted"/>
<gene>
    <name evidence="2" type="ORF">Fcan01_06332</name>
</gene>
<comment type="caution">
    <text evidence="2">The sequence shown here is derived from an EMBL/GenBank/DDBJ whole genome shotgun (WGS) entry which is preliminary data.</text>
</comment>
<dbReference type="GO" id="GO:0003713">
    <property type="term" value="F:transcription coactivator activity"/>
    <property type="evidence" value="ECO:0007669"/>
    <property type="project" value="TreeGrafter"/>
</dbReference>
<dbReference type="OrthoDB" id="6021257at2759"/>
<dbReference type="CDD" id="cd06847">
    <property type="entry name" value="HFD_SUPT7L"/>
    <property type="match status" value="1"/>
</dbReference>
<sequence>MSQGSHHQETPPVAPPPPAPCIPPIKNLLLLKYDPIKILSRPSLLGSLGGHTATNQIKANHNVANQRIEPVPIFSSLGAANPVIKKKFPPPTCTITSASQVSVTDKDSSLMPPPRAPSAPRAKQARSISVEREPQPSTSKKCMQAYLTASTSSSSSSSSTYAAAAGTNNNITINNRRKRGFPYMYSKLDLVTKKKRKVVKYVNKRRKTCSAKALRLATISFAQKSSASAERLKNMKMKLKKYTRNLSTRYQSKKGKPKIKVKVKGPGKKVKAKVKKTSGQPEQKSQLTIAQREHMAAMTLARGFRVPADFYAKLLQKFKQANDKQKGQKVIKKSVGKKKKKVAGRGGDKKKKLPLPLNIKWFRRKGSSRGRGVPFKIPENHLVNHTIELLRHKRDLQTRVELIDEESVVYKMDEIPKIKEPIPKGQLLIPNIPITGGQAKEIIQNRLPILLAHGGYTHVNERPLEVLADVMENFYMKMAHRLKQVREMEMAGCEQEFPDPLERVMVEMNLGGVRGVEEYYTSRVMDYRNRVEEQCAHLRKLYAHKIRLKVGMVMSSSTGICSSSSSTSTSSHPISPGNRFVFV</sequence>
<evidence type="ECO:0000313" key="3">
    <source>
        <dbReference type="Proteomes" id="UP000198287"/>
    </source>
</evidence>
<evidence type="ECO:0000256" key="1">
    <source>
        <dbReference type="SAM" id="MobiDB-lite"/>
    </source>
</evidence>
<dbReference type="EMBL" id="LNIX01000002">
    <property type="protein sequence ID" value="OXA59135.1"/>
    <property type="molecule type" value="Genomic_DNA"/>
</dbReference>
<dbReference type="PANTHER" id="PTHR28598:SF1">
    <property type="entry name" value="STAGA COMPLEX 65 SUBUNIT GAMMA"/>
    <property type="match status" value="1"/>
</dbReference>